<feature type="site" description="Interacts with tRNA" evidence="9">
    <location>
        <position position="283"/>
    </location>
</feature>
<feature type="binding site" evidence="12">
    <location>
        <position position="168"/>
    </location>
    <ligand>
        <name>FMN</name>
        <dbReference type="ChEBI" id="CHEBI:58210"/>
    </ligand>
</feature>
<dbReference type="InterPro" id="IPR032886">
    <property type="entry name" value="DusC"/>
</dbReference>
<dbReference type="GO" id="GO:0050660">
    <property type="term" value="F:flavin adenine dinucleotide binding"/>
    <property type="evidence" value="ECO:0007669"/>
    <property type="project" value="InterPro"/>
</dbReference>
<organism evidence="14 15">
    <name type="scientific">Exilibacterium tricleocarpae</name>
    <dbReference type="NCBI Taxonomy" id="2591008"/>
    <lineage>
        <taxon>Bacteria</taxon>
        <taxon>Pseudomonadati</taxon>
        <taxon>Pseudomonadota</taxon>
        <taxon>Gammaproteobacteria</taxon>
        <taxon>Cellvibrionales</taxon>
        <taxon>Cellvibrionaceae</taxon>
        <taxon>Exilibacterium</taxon>
    </lineage>
</organism>
<comment type="caution">
    <text evidence="14">The sequence shown here is derived from an EMBL/GenBank/DDBJ whole genome shotgun (WGS) entry which is preliminary data.</text>
</comment>
<dbReference type="AlphaFoldDB" id="A0A545SP15"/>
<evidence type="ECO:0000256" key="7">
    <source>
        <dbReference type="ARBA" id="ARBA00022884"/>
    </source>
</evidence>
<feature type="site" description="Interacts with tRNA" evidence="9">
    <location>
        <position position="176"/>
    </location>
</feature>
<keyword evidence="15" id="KW-1185">Reference proteome</keyword>
<feature type="active site" description="Proton donor" evidence="9 11">
    <location>
        <position position="98"/>
    </location>
</feature>
<dbReference type="RefSeq" id="WP_142930019.1">
    <property type="nucleotide sequence ID" value="NZ_ML660115.1"/>
</dbReference>
<dbReference type="InterPro" id="IPR042270">
    <property type="entry name" value="DusC_C"/>
</dbReference>
<evidence type="ECO:0000256" key="4">
    <source>
        <dbReference type="ARBA" id="ARBA00022643"/>
    </source>
</evidence>
<keyword evidence="6 9" id="KW-0521">NADP</keyword>
<comment type="similarity">
    <text evidence="9">Belongs to the Dus family. DusC subfamily.</text>
</comment>
<feature type="binding site" evidence="9 12">
    <location>
        <position position="68"/>
    </location>
    <ligand>
        <name>FMN</name>
        <dbReference type="ChEBI" id="CHEBI:58210"/>
    </ligand>
</feature>
<comment type="cofactor">
    <cofactor evidence="1 9 10 12">
        <name>FMN</name>
        <dbReference type="ChEBI" id="CHEBI:58210"/>
    </cofactor>
</comment>
<keyword evidence="4 9" id="KW-0288">FMN</keyword>
<reference evidence="14 15" key="1">
    <citation type="submission" date="2019-06" db="EMBL/GenBank/DDBJ databases">
        <title>Whole genome sequence for Cellvibrionaceae sp. R142.</title>
        <authorList>
            <person name="Wang G."/>
        </authorList>
    </citation>
    <scope>NUCLEOTIDE SEQUENCE [LARGE SCALE GENOMIC DNA]</scope>
    <source>
        <strain evidence="14 15">R142</strain>
    </source>
</reference>
<feature type="site" description="Interacts with tRNA; defines subfamily-specific binding signature" evidence="9">
    <location>
        <position position="278"/>
    </location>
</feature>
<dbReference type="GO" id="GO:0010181">
    <property type="term" value="F:FMN binding"/>
    <property type="evidence" value="ECO:0007669"/>
    <property type="project" value="UniProtKB-UniRule"/>
</dbReference>
<dbReference type="GO" id="GO:0102262">
    <property type="term" value="F:tRNA-dihydrouridine16 synthase activity"/>
    <property type="evidence" value="ECO:0007669"/>
    <property type="project" value="RHEA"/>
</dbReference>
<feature type="site" description="Interacts with tRNA; defines subfamily-specific binding signature" evidence="9">
    <location>
        <position position="35"/>
    </location>
</feature>
<feature type="site" description="Interacts with tRNA; defines subfamily-specific binding signature" evidence="9">
    <location>
        <position position="276"/>
    </location>
</feature>
<evidence type="ECO:0000256" key="6">
    <source>
        <dbReference type="ARBA" id="ARBA00022857"/>
    </source>
</evidence>
<feature type="domain" description="DUS-like FMN-binding" evidence="13">
    <location>
        <begin position="5"/>
        <end position="243"/>
    </location>
</feature>
<comment type="function">
    <text evidence="9">Catalyzes the synthesis of 5,6-dihydrouridine (D), a modified base found in the D-loop of most tRNAs, via the reduction of the C5-C6 double bond in target uridines. Specifically modifies U16 in tRNAs.</text>
</comment>
<dbReference type="Pfam" id="PF01207">
    <property type="entry name" value="Dus"/>
    <property type="match status" value="1"/>
</dbReference>
<evidence type="ECO:0000313" key="14">
    <source>
        <dbReference type="EMBL" id="TQV66697.1"/>
    </source>
</evidence>
<feature type="site" description="Interacts with tRNA" evidence="9">
    <location>
        <position position="95"/>
    </location>
</feature>
<comment type="catalytic activity">
    <reaction evidence="9">
        <text>5,6-dihydrouridine(16) in tRNA + NADP(+) = uridine(16) in tRNA + NADPH + H(+)</text>
        <dbReference type="Rhea" id="RHEA:53376"/>
        <dbReference type="Rhea" id="RHEA-COMP:13543"/>
        <dbReference type="Rhea" id="RHEA-COMP:13544"/>
        <dbReference type="ChEBI" id="CHEBI:15378"/>
        <dbReference type="ChEBI" id="CHEBI:57783"/>
        <dbReference type="ChEBI" id="CHEBI:58349"/>
        <dbReference type="ChEBI" id="CHEBI:65315"/>
        <dbReference type="ChEBI" id="CHEBI:74443"/>
    </reaction>
</comment>
<accession>A0A545SP15</accession>
<keyword evidence="8 9" id="KW-0560">Oxidoreductase</keyword>
<feature type="binding site" evidence="9">
    <location>
        <begin position="199"/>
        <end position="201"/>
    </location>
    <ligand>
        <name>FMN</name>
        <dbReference type="ChEBI" id="CHEBI:58210"/>
    </ligand>
</feature>
<evidence type="ECO:0000256" key="5">
    <source>
        <dbReference type="ARBA" id="ARBA00022694"/>
    </source>
</evidence>
<evidence type="ECO:0000256" key="12">
    <source>
        <dbReference type="PIRSR" id="PIRSR006621-2"/>
    </source>
</evidence>
<dbReference type="InterPro" id="IPR001269">
    <property type="entry name" value="DUS_fam"/>
</dbReference>
<keyword evidence="7 9" id="KW-0694">RNA-binding</keyword>
<evidence type="ECO:0000313" key="15">
    <source>
        <dbReference type="Proteomes" id="UP000319732"/>
    </source>
</evidence>
<dbReference type="Gene3D" id="3.20.20.70">
    <property type="entry name" value="Aldolase class I"/>
    <property type="match status" value="1"/>
</dbReference>
<evidence type="ECO:0000256" key="3">
    <source>
        <dbReference type="ARBA" id="ARBA00022630"/>
    </source>
</evidence>
<feature type="site" description="Interacts with tRNA; defines subfamily-specific binding signature" evidence="9">
    <location>
        <position position="299"/>
    </location>
</feature>
<name>A0A545SP15_9GAMM</name>
<dbReference type="SUPFAM" id="SSF51395">
    <property type="entry name" value="FMN-linked oxidoreductases"/>
    <property type="match status" value="1"/>
</dbReference>
<sequence>MRIFLAPMEGVVDQHVRALLTDLGGIDGCVTEFVRVTDHLLPEKVFRRYCPELQTDCRTPSGTPVRIQLLGGKPGPMAANAARAAALGAATIDLNFGCPAKTVNKNDGGARLLQQPERVGGIVAAVRNAVPKSTQVTAKIRLGFEDKSRYLDNALAVFEAGADELVVHARSKKDGYRPPAYWEYIGSIRENIAIPVIANGEIWSVSDYRRCRQLSGCEDVMLGRGLLACPDLARQIKTAAGTANCTPLTWGRICQLLFDYYLQTKALYPGKFLGNRVKQWLVYLRLRYPQAIEFFEAIKRHRDAAAIESVFQRHLQAFQT</sequence>
<evidence type="ECO:0000256" key="10">
    <source>
        <dbReference type="PIRNR" id="PIRNR006621"/>
    </source>
</evidence>
<evidence type="ECO:0000256" key="9">
    <source>
        <dbReference type="HAMAP-Rule" id="MF_02043"/>
    </source>
</evidence>
<dbReference type="InterPro" id="IPR035587">
    <property type="entry name" value="DUS-like_FMN-bd"/>
</dbReference>
<dbReference type="CDD" id="cd02801">
    <property type="entry name" value="DUS_like_FMN"/>
    <property type="match status" value="1"/>
</dbReference>
<feature type="binding site" evidence="9 12">
    <location>
        <position position="139"/>
    </location>
    <ligand>
        <name>FMN</name>
        <dbReference type="ChEBI" id="CHEBI:58210"/>
    </ligand>
</feature>
<dbReference type="PANTHER" id="PTHR11082">
    <property type="entry name" value="TRNA-DIHYDROURIDINE SYNTHASE"/>
    <property type="match status" value="1"/>
</dbReference>
<feature type="binding site" evidence="9 12">
    <location>
        <begin position="223"/>
        <end position="224"/>
    </location>
    <ligand>
        <name>FMN</name>
        <dbReference type="ChEBI" id="CHEBI:58210"/>
    </ligand>
</feature>
<evidence type="ECO:0000256" key="1">
    <source>
        <dbReference type="ARBA" id="ARBA00001917"/>
    </source>
</evidence>
<dbReference type="Proteomes" id="UP000319732">
    <property type="component" value="Unassembled WGS sequence"/>
</dbReference>
<evidence type="ECO:0000259" key="13">
    <source>
        <dbReference type="Pfam" id="PF01207"/>
    </source>
</evidence>
<dbReference type="HAMAP" id="MF_02043">
    <property type="entry name" value="DusC_subfam"/>
    <property type="match status" value="1"/>
</dbReference>
<dbReference type="EC" id="1.3.1.-" evidence="9"/>
<proteinExistence type="inferred from homology"/>
<dbReference type="PIRSF" id="PIRSF006621">
    <property type="entry name" value="Dus"/>
    <property type="match status" value="1"/>
</dbReference>
<comment type="similarity">
    <text evidence="10">Belongs to the dus family.</text>
</comment>
<dbReference type="EMBL" id="VHSG01000039">
    <property type="protein sequence ID" value="TQV66697.1"/>
    <property type="molecule type" value="Genomic_DNA"/>
</dbReference>
<keyword evidence="5 9" id="KW-0819">tRNA processing</keyword>
<dbReference type="PANTHER" id="PTHR11082:SF26">
    <property type="entry name" value="TRNA-DIHYDROURIDINE(16) SYNTHASE"/>
    <property type="match status" value="1"/>
</dbReference>
<dbReference type="PROSITE" id="PS01136">
    <property type="entry name" value="UPF0034"/>
    <property type="match status" value="1"/>
</dbReference>
<dbReference type="OrthoDB" id="5289281at2"/>
<dbReference type="Gene3D" id="1.20.225.30">
    <property type="entry name" value="Dihydrouridine synthase, C-terminal recognition domain"/>
    <property type="match status" value="1"/>
</dbReference>
<evidence type="ECO:0000256" key="8">
    <source>
        <dbReference type="ARBA" id="ARBA00023002"/>
    </source>
</evidence>
<keyword evidence="2 9" id="KW-0820">tRNA-binding</keyword>
<gene>
    <name evidence="9" type="primary">dusC</name>
    <name evidence="14" type="ORF">FKG94_26745</name>
</gene>
<evidence type="ECO:0000256" key="11">
    <source>
        <dbReference type="PIRSR" id="PIRSR006621-1"/>
    </source>
</evidence>
<dbReference type="InterPro" id="IPR018517">
    <property type="entry name" value="tRNA_hU_synthase_CS"/>
</dbReference>
<keyword evidence="12" id="KW-0547">Nucleotide-binding</keyword>
<evidence type="ECO:0000256" key="2">
    <source>
        <dbReference type="ARBA" id="ARBA00022555"/>
    </source>
</evidence>
<dbReference type="InterPro" id="IPR013785">
    <property type="entry name" value="Aldolase_TIM"/>
</dbReference>
<protein>
    <recommendedName>
        <fullName evidence="9">tRNA-dihydrouridine(16) synthase</fullName>
        <ecNumber evidence="9">1.3.1.-</ecNumber>
    </recommendedName>
    <alternativeName>
        <fullName evidence="9">U16-specific dihydrouridine synthase</fullName>
        <shortName evidence="9">U16-specific Dus</shortName>
    </alternativeName>
    <alternativeName>
        <fullName evidence="9">tRNA-dihydrouridine synthase C</fullName>
    </alternativeName>
</protein>
<comment type="catalytic activity">
    <reaction evidence="9">
        <text>5,6-dihydrouridine(16) in tRNA + NAD(+) = uridine(16) in tRNA + NADH + H(+)</text>
        <dbReference type="Rhea" id="RHEA:53380"/>
        <dbReference type="Rhea" id="RHEA-COMP:13543"/>
        <dbReference type="Rhea" id="RHEA-COMP:13544"/>
        <dbReference type="ChEBI" id="CHEBI:15378"/>
        <dbReference type="ChEBI" id="CHEBI:57540"/>
        <dbReference type="ChEBI" id="CHEBI:57945"/>
        <dbReference type="ChEBI" id="CHEBI:65315"/>
        <dbReference type="ChEBI" id="CHEBI:74443"/>
    </reaction>
</comment>
<keyword evidence="3 9" id="KW-0285">Flavoprotein</keyword>
<dbReference type="GO" id="GO:0000049">
    <property type="term" value="F:tRNA binding"/>
    <property type="evidence" value="ECO:0007669"/>
    <property type="project" value="UniProtKB-UniRule"/>
</dbReference>